<feature type="compositionally biased region" description="Polar residues" evidence="1">
    <location>
        <begin position="714"/>
        <end position="724"/>
    </location>
</feature>
<feature type="region of interest" description="Disordered" evidence="1">
    <location>
        <begin position="770"/>
        <end position="836"/>
    </location>
</feature>
<feature type="compositionally biased region" description="Low complexity" evidence="1">
    <location>
        <begin position="790"/>
        <end position="804"/>
    </location>
</feature>
<feature type="region of interest" description="Disordered" evidence="1">
    <location>
        <begin position="40"/>
        <end position="67"/>
    </location>
</feature>
<feature type="compositionally biased region" description="Polar residues" evidence="1">
    <location>
        <begin position="943"/>
        <end position="956"/>
    </location>
</feature>
<feature type="region of interest" description="Disordered" evidence="1">
    <location>
        <begin position="1219"/>
        <end position="1243"/>
    </location>
</feature>
<feature type="region of interest" description="Disordered" evidence="1">
    <location>
        <begin position="355"/>
        <end position="428"/>
    </location>
</feature>
<feature type="region of interest" description="Disordered" evidence="1">
    <location>
        <begin position="224"/>
        <end position="328"/>
    </location>
</feature>
<feature type="compositionally biased region" description="Low complexity" evidence="1">
    <location>
        <begin position="180"/>
        <end position="205"/>
    </location>
</feature>
<organism evidence="2 3">
    <name type="scientific">Meloidogyne incognita</name>
    <name type="common">Southern root-knot nematode worm</name>
    <name type="synonym">Oxyuris incognita</name>
    <dbReference type="NCBI Taxonomy" id="6306"/>
    <lineage>
        <taxon>Eukaryota</taxon>
        <taxon>Metazoa</taxon>
        <taxon>Ecdysozoa</taxon>
        <taxon>Nematoda</taxon>
        <taxon>Chromadorea</taxon>
        <taxon>Rhabditida</taxon>
        <taxon>Tylenchina</taxon>
        <taxon>Tylenchomorpha</taxon>
        <taxon>Tylenchoidea</taxon>
        <taxon>Meloidogynidae</taxon>
        <taxon>Meloidogyninae</taxon>
        <taxon>Meloidogyne</taxon>
        <taxon>Meloidogyne incognita group</taxon>
    </lineage>
</organism>
<feature type="compositionally biased region" description="Polar residues" evidence="1">
    <location>
        <begin position="971"/>
        <end position="990"/>
    </location>
</feature>
<feature type="compositionally biased region" description="Low complexity" evidence="1">
    <location>
        <begin position="1"/>
        <end position="16"/>
    </location>
</feature>
<reference evidence="3" key="1">
    <citation type="submission" date="2022-11" db="UniProtKB">
        <authorList>
            <consortium name="WormBaseParasite"/>
        </authorList>
    </citation>
    <scope>IDENTIFICATION</scope>
</reference>
<feature type="compositionally biased region" description="Low complexity" evidence="1">
    <location>
        <begin position="247"/>
        <end position="261"/>
    </location>
</feature>
<evidence type="ECO:0000313" key="3">
    <source>
        <dbReference type="WBParaSite" id="Minc3s00452g12544"/>
    </source>
</evidence>
<dbReference type="WBParaSite" id="Minc3s00452g12544">
    <property type="protein sequence ID" value="Minc3s00452g12544"/>
    <property type="gene ID" value="Minc3s00452g12544"/>
</dbReference>
<dbReference type="Proteomes" id="UP000887563">
    <property type="component" value="Unplaced"/>
</dbReference>
<accession>A0A914LE26</accession>
<evidence type="ECO:0000256" key="1">
    <source>
        <dbReference type="SAM" id="MobiDB-lite"/>
    </source>
</evidence>
<proteinExistence type="predicted"/>
<feature type="compositionally biased region" description="Polar residues" evidence="1">
    <location>
        <begin position="370"/>
        <end position="381"/>
    </location>
</feature>
<feature type="region of interest" description="Disordered" evidence="1">
    <location>
        <begin position="943"/>
        <end position="993"/>
    </location>
</feature>
<protein>
    <submittedName>
        <fullName evidence="3">Uncharacterized protein</fullName>
    </submittedName>
</protein>
<dbReference type="AlphaFoldDB" id="A0A914LE26"/>
<evidence type="ECO:0000313" key="2">
    <source>
        <dbReference type="Proteomes" id="UP000887563"/>
    </source>
</evidence>
<feature type="compositionally biased region" description="Low complexity" evidence="1">
    <location>
        <begin position="1057"/>
        <end position="1082"/>
    </location>
</feature>
<keyword evidence="2" id="KW-1185">Reference proteome</keyword>
<feature type="compositionally biased region" description="Polar residues" evidence="1">
    <location>
        <begin position="234"/>
        <end position="246"/>
    </location>
</feature>
<feature type="region of interest" description="Disordered" evidence="1">
    <location>
        <begin position="1054"/>
        <end position="1097"/>
    </location>
</feature>
<name>A0A914LE26_MELIC</name>
<feature type="region of interest" description="Disordered" evidence="1">
    <location>
        <begin position="175"/>
        <end position="212"/>
    </location>
</feature>
<sequence>MQSGSNNNNNNTGSSNYFPLPTTTNQQHNYIFQQQQLLPFNSNNNASNSAHSSPLRRSVAQQAVSPLASPMESRRVFMATHHQNNPSGGGGGGSPPPAQLSGGQIMGTAPHPAVGLSAVQLGYAIPACRLLVDPHTGQQFFVPTVTAPQPLATAAAPAFFQPIYTQQTAYFQQPPLANFSSNNSSNSRQRQHNNQVLSSPSSSPPNQHHQRHLAQINTATVSQPQGPFFYNVGHPQQQLTSSSGFYSSTQQQQLQRSSSSSNHHHSHHYVTSGGGPHRSQSPLSTSPRDDRLEDSSTAGLPYKVEMPPSTVGSIAYNDERRRPSNDTYEGYDVETEEEQIQHQNRGNYFTDRNFHQQQQQQFQRREQARLSTESRQSNSTRDSGRGGLMFGSPDNNNNNSDIEEPSPRYYSSYSPPPSHQYKQHQHYQNNQMSTSTIIGGGGGSSDSTSGFASMIGGCENKNYSNRGGGGGTFLLEDSFHHSPQKQQHGGGMFGGNNKASFASSPPFRVKTTTDLPSHQQQQQSSSQTRMKAIRMDIDLSSSGLGSGGSTPLEGNGGGLTRNGRPSSFGNVFASGGEKGGERGTTTDKITATTTATTMAGDELSVRGATVLRTAPPTAFTISFNDEHAQLGGQVSIAEVSLQEAARQAPKGRRLMLSRKNENFNKQKQQQPQDSGSECGGDPKRWLFRKMMMGRKGETAAKSGGDRRRRRSGSAISEATTSTTMSGGGNKTTEEGQEDLTSEAGTYVVENKIKTTGTTTINDVMTTSQISGVSNTSSNRTTQRCYDSDSDSSSSTHASTHTSSTGRTPSPGNPPISATTTTTNIRPPLTISGQVGKRSLMSDLRQLRESGQIEKPSIINQQSASNVKIVNKKIPPKALGVLPTTTKLASTAPPIPPHRGNSAGVTATTTITTNSNQNNQKKNTTIFASNPIPFSRPCRCPTQHQQQQAFSKIQNSRCRSEPRNDGGRFSMRPTSATRANTNALRQTASSNAAKLKAAEEEKMLGWLRRKEYDPRKSVAEAEQQQQQQNLLLQHQQQLRKQQEAFTSNRSISATLTNQEQQQNSKQQSSFSRWKAAQQKQQQQVSIDKQPPPLESHRSHDELNRLAEVCDDEDDIGLTSDSCNTSLQRTVDELTQKCHKSIALLKLCNQSSLSPSVEHLLERVAQTGVLTEEGSKGRGGGGDVSCSVKSGVTSSNENISDRLEQLSSAFDAIQRYLEEQTTTTSFSGQQKQQQSSPQRTFSGTFVVKKSRSGGVSLDVADDDTLKYQTKEKKKL</sequence>
<feature type="compositionally biased region" description="Low complexity" evidence="1">
    <location>
        <begin position="40"/>
        <end position="53"/>
    </location>
</feature>
<feature type="region of interest" description="Disordered" evidence="1">
    <location>
        <begin position="1"/>
        <end position="23"/>
    </location>
</feature>
<feature type="compositionally biased region" description="Low complexity" evidence="1">
    <location>
        <begin position="1219"/>
        <end position="1236"/>
    </location>
</feature>
<feature type="region of interest" description="Disordered" evidence="1">
    <location>
        <begin position="481"/>
        <end position="586"/>
    </location>
</feature>
<feature type="compositionally biased region" description="Gly residues" evidence="1">
    <location>
        <begin position="544"/>
        <end position="560"/>
    </location>
</feature>
<feature type="region of interest" description="Disordered" evidence="1">
    <location>
        <begin position="663"/>
        <end position="744"/>
    </location>
</feature>
<feature type="region of interest" description="Disordered" evidence="1">
    <location>
        <begin position="81"/>
        <end position="102"/>
    </location>
</feature>
<feature type="compositionally biased region" description="Polar residues" evidence="1">
    <location>
        <begin position="770"/>
        <end position="784"/>
    </location>
</feature>